<dbReference type="SMART" id="SM00100">
    <property type="entry name" value="cNMP"/>
    <property type="match status" value="2"/>
</dbReference>
<keyword evidence="11" id="KW-1185">Reference proteome</keyword>
<dbReference type="InterPro" id="IPR012198">
    <property type="entry name" value="cAMP_dep_PK_reg_su"/>
</dbReference>
<feature type="binding site" evidence="7">
    <location>
        <position position="381"/>
    </location>
    <ligand>
        <name>3',5'-cyclic AMP</name>
        <dbReference type="ChEBI" id="CHEBI:58165"/>
        <label>2</label>
    </ligand>
</feature>
<feature type="binding site" evidence="7">
    <location>
        <position position="372"/>
    </location>
    <ligand>
        <name>3',5'-cyclic AMP</name>
        <dbReference type="ChEBI" id="CHEBI:58165"/>
        <label>2</label>
    </ligand>
</feature>
<reference evidence="12" key="1">
    <citation type="submission" date="2016-06" db="UniProtKB">
        <authorList>
            <consortium name="WormBaseParasite"/>
        </authorList>
    </citation>
    <scope>IDENTIFICATION</scope>
</reference>
<feature type="compositionally biased region" description="Basic and acidic residues" evidence="8">
    <location>
        <begin position="93"/>
        <end position="109"/>
    </location>
</feature>
<dbReference type="PANTHER" id="PTHR11635">
    <property type="entry name" value="CAMP-DEPENDENT PROTEIN KINASE REGULATORY CHAIN"/>
    <property type="match status" value="1"/>
</dbReference>
<dbReference type="PANTHER" id="PTHR11635:SF152">
    <property type="entry name" value="CAMP-DEPENDENT PROTEIN KINASE TYPE I REGULATORY SUBUNIT-RELATED"/>
    <property type="match status" value="1"/>
</dbReference>
<dbReference type="PROSITE" id="PS00889">
    <property type="entry name" value="CNMP_BINDING_2"/>
    <property type="match status" value="2"/>
</dbReference>
<protein>
    <submittedName>
        <fullName evidence="12">cAMP-dependent protein kinase type II regulatory subunit</fullName>
    </submittedName>
</protein>
<dbReference type="CDD" id="cd12099">
    <property type="entry name" value="DD_RII_PKA"/>
    <property type="match status" value="1"/>
</dbReference>
<dbReference type="Gene3D" id="1.20.890.10">
    <property type="entry name" value="cAMP-dependent protein kinase regulatory subunit, dimerization-anchoring domain"/>
    <property type="match status" value="1"/>
</dbReference>
<evidence type="ECO:0000256" key="8">
    <source>
        <dbReference type="SAM" id="MobiDB-lite"/>
    </source>
</evidence>
<evidence type="ECO:0000256" key="5">
    <source>
        <dbReference type="ARBA" id="ARBA00022741"/>
    </source>
</evidence>
<dbReference type="PRINTS" id="PR00103">
    <property type="entry name" value="CAMPKINASE"/>
</dbReference>
<reference evidence="10 11" key="2">
    <citation type="submission" date="2018-11" db="EMBL/GenBank/DDBJ databases">
        <authorList>
            <consortium name="Pathogen Informatics"/>
        </authorList>
    </citation>
    <scope>NUCLEOTIDE SEQUENCE [LARGE SCALE GENOMIC DNA]</scope>
    <source>
        <strain evidence="10 11">Egypt</strain>
    </source>
</reference>
<dbReference type="SUPFAM" id="SSF47391">
    <property type="entry name" value="Dimerization-anchoring domain of cAMP-dependent PK regulatory subunit"/>
    <property type="match status" value="1"/>
</dbReference>
<evidence type="ECO:0000256" key="6">
    <source>
        <dbReference type="ARBA" id="ARBA00023149"/>
    </source>
</evidence>
<dbReference type="InterPro" id="IPR018488">
    <property type="entry name" value="cNMP-bd_CS"/>
</dbReference>
<feature type="compositionally biased region" description="Acidic residues" evidence="8">
    <location>
        <begin position="143"/>
        <end position="158"/>
    </location>
</feature>
<accession>A0A183ATV3</accession>
<dbReference type="CDD" id="cd00038">
    <property type="entry name" value="CAP_ED"/>
    <property type="match status" value="2"/>
</dbReference>
<dbReference type="SUPFAM" id="SSF51206">
    <property type="entry name" value="cAMP-binding domain-like"/>
    <property type="match status" value="2"/>
</dbReference>
<evidence type="ECO:0000256" key="2">
    <source>
        <dbReference type="ARBA" id="ARBA00022553"/>
    </source>
</evidence>
<feature type="domain" description="Cyclic nucleotide-binding" evidence="9">
    <location>
        <begin position="179"/>
        <end position="299"/>
    </location>
</feature>
<evidence type="ECO:0000313" key="11">
    <source>
        <dbReference type="Proteomes" id="UP000272942"/>
    </source>
</evidence>
<dbReference type="PIRSF" id="PIRSF000548">
    <property type="entry name" value="PK_regulatory"/>
    <property type="match status" value="1"/>
</dbReference>
<evidence type="ECO:0000259" key="9">
    <source>
        <dbReference type="PROSITE" id="PS50042"/>
    </source>
</evidence>
<sequence>MSDELLELDLPPGYVELLQHFTISVLRSKPTNLINYAIDYFTNLRDEAEAVEHFFPTGHNPPILLLKSKSNREDEEKNKLESKEMSTTVSHSPRFDRHQNENLKDHNQDEQEEEEEEPIASIQSGPPRFRRASIAAEPYNPDDAGDNDEEEEEQEIEEVDKKTPEQYGRLVEVCKKIMLFRNMEEEQLEKVIHTMTEQRFQPGDKIIVQGEEGNNFYVIDSGIYEVFIRDANGQDKSVFEYQNEGYFGELALMYNAPRSATVVAKTTGRVWSMERKHFRKFIMSHAVRQRRAFIQLLHSVQMLQELSPYERMNLADALIKRSYQDGECIIREGEPGREMYFIMQGRVRVERKATDGLHTAMGELGKGQYFGELALLSDQPRAASVFALGKVILAVLGVESFERLLGPCVAIMRRNTTLYGNPSN</sequence>
<dbReference type="GO" id="GO:0030552">
    <property type="term" value="F:cAMP binding"/>
    <property type="evidence" value="ECO:0007669"/>
    <property type="project" value="UniProtKB-KW"/>
</dbReference>
<dbReference type="InterPro" id="IPR014710">
    <property type="entry name" value="RmlC-like_jellyroll"/>
</dbReference>
<dbReference type="InterPro" id="IPR018490">
    <property type="entry name" value="cNMP-bd_dom_sf"/>
</dbReference>
<dbReference type="OrthoDB" id="417078at2759"/>
<dbReference type="WBParaSite" id="ECPE_0001042001-mRNA-1">
    <property type="protein sequence ID" value="ECPE_0001042001-mRNA-1"/>
    <property type="gene ID" value="ECPE_0001042001"/>
</dbReference>
<gene>
    <name evidence="10" type="ORF">ECPE_LOCUS10388</name>
</gene>
<dbReference type="InterPro" id="IPR000595">
    <property type="entry name" value="cNMP-bd_dom"/>
</dbReference>
<keyword evidence="3 7" id="KW-0116">cAMP-binding</keyword>
<dbReference type="GO" id="GO:0005829">
    <property type="term" value="C:cytosol"/>
    <property type="evidence" value="ECO:0007669"/>
    <property type="project" value="TreeGrafter"/>
</dbReference>
<keyword evidence="6 7" id="KW-0114">cAMP</keyword>
<proteinExistence type="inferred from homology"/>
<evidence type="ECO:0000256" key="3">
    <source>
        <dbReference type="ARBA" id="ARBA00022566"/>
    </source>
</evidence>
<feature type="compositionally biased region" description="Basic and acidic residues" evidence="8">
    <location>
        <begin position="70"/>
        <end position="84"/>
    </location>
</feature>
<organism evidence="12">
    <name type="scientific">Echinostoma caproni</name>
    <dbReference type="NCBI Taxonomy" id="27848"/>
    <lineage>
        <taxon>Eukaryota</taxon>
        <taxon>Metazoa</taxon>
        <taxon>Spiralia</taxon>
        <taxon>Lophotrochozoa</taxon>
        <taxon>Platyhelminthes</taxon>
        <taxon>Trematoda</taxon>
        <taxon>Digenea</taxon>
        <taxon>Plagiorchiida</taxon>
        <taxon>Echinostomata</taxon>
        <taxon>Echinostomatoidea</taxon>
        <taxon>Echinostomatidae</taxon>
        <taxon>Echinostoma</taxon>
    </lineage>
</organism>
<keyword evidence="2" id="KW-0597">Phosphoprotein</keyword>
<dbReference type="GO" id="GO:0004862">
    <property type="term" value="F:cAMP-dependent protein kinase inhibitor activity"/>
    <property type="evidence" value="ECO:0007669"/>
    <property type="project" value="TreeGrafter"/>
</dbReference>
<dbReference type="PROSITE" id="PS50042">
    <property type="entry name" value="CNMP_BINDING_3"/>
    <property type="match status" value="2"/>
</dbReference>
<feature type="domain" description="Cyclic nucleotide-binding" evidence="9">
    <location>
        <begin position="302"/>
        <end position="422"/>
    </location>
</feature>
<dbReference type="Proteomes" id="UP000272942">
    <property type="component" value="Unassembled WGS sequence"/>
</dbReference>
<evidence type="ECO:0000256" key="7">
    <source>
        <dbReference type="PIRSR" id="PIRSR000548-1"/>
    </source>
</evidence>
<keyword evidence="4" id="KW-0677">Repeat</keyword>
<feature type="region of interest" description="Disordered" evidence="8">
    <location>
        <begin position="57"/>
        <end position="163"/>
    </location>
</feature>
<dbReference type="Pfam" id="PF00027">
    <property type="entry name" value="cNMP_binding"/>
    <property type="match status" value="2"/>
</dbReference>
<evidence type="ECO:0000256" key="1">
    <source>
        <dbReference type="ARBA" id="ARBA00005753"/>
    </source>
</evidence>
<evidence type="ECO:0000313" key="12">
    <source>
        <dbReference type="WBParaSite" id="ECPE_0001042001-mRNA-1"/>
    </source>
</evidence>
<dbReference type="AlphaFoldDB" id="A0A183ATV3"/>
<dbReference type="GO" id="GO:0005952">
    <property type="term" value="C:cAMP-dependent protein kinase complex"/>
    <property type="evidence" value="ECO:0007669"/>
    <property type="project" value="InterPro"/>
</dbReference>
<dbReference type="GO" id="GO:0034236">
    <property type="term" value="F:protein kinase A catalytic subunit binding"/>
    <property type="evidence" value="ECO:0007669"/>
    <property type="project" value="TreeGrafter"/>
</dbReference>
<dbReference type="EMBL" id="UZAN01048998">
    <property type="protein sequence ID" value="VDP86973.1"/>
    <property type="molecule type" value="Genomic_DNA"/>
</dbReference>
<dbReference type="Gene3D" id="2.60.120.10">
    <property type="entry name" value="Jelly Rolls"/>
    <property type="match status" value="2"/>
</dbReference>
<dbReference type="InterPro" id="IPR050503">
    <property type="entry name" value="cAMP-dep_PK_reg_su-like"/>
</dbReference>
<dbReference type="PROSITE" id="PS00888">
    <property type="entry name" value="CNMP_BINDING_1"/>
    <property type="match status" value="2"/>
</dbReference>
<name>A0A183ATV3_9TREM</name>
<evidence type="ECO:0000256" key="4">
    <source>
        <dbReference type="ARBA" id="ARBA00022737"/>
    </source>
</evidence>
<feature type="binding site" evidence="7">
    <location>
        <position position="258"/>
    </location>
    <ligand>
        <name>3',5'-cyclic AMP</name>
        <dbReference type="ChEBI" id="CHEBI:58165"/>
        <label>1</label>
    </ligand>
</feature>
<evidence type="ECO:0000313" key="10">
    <source>
        <dbReference type="EMBL" id="VDP86973.1"/>
    </source>
</evidence>
<feature type="binding site" evidence="7">
    <location>
        <position position="249"/>
    </location>
    <ligand>
        <name>3',5'-cyclic AMP</name>
        <dbReference type="ChEBI" id="CHEBI:58165"/>
        <label>1</label>
    </ligand>
</feature>
<comment type="similarity">
    <text evidence="1">Belongs to the cAMP-dependent kinase regulatory chain family.</text>
</comment>
<keyword evidence="5 7" id="KW-0547">Nucleotide-binding</keyword>